<dbReference type="SUPFAM" id="SSF88659">
    <property type="entry name" value="Sigma3 and sigma4 domains of RNA polymerase sigma factors"/>
    <property type="match status" value="1"/>
</dbReference>
<dbReference type="Pfam" id="PF04542">
    <property type="entry name" value="Sigma70_r2"/>
    <property type="match status" value="1"/>
</dbReference>
<dbReference type="InterPro" id="IPR013249">
    <property type="entry name" value="RNA_pol_sigma70_r4_t2"/>
</dbReference>
<proteinExistence type="predicted"/>
<dbReference type="AlphaFoldDB" id="A0A7C9MMF7"/>
<organism evidence="4 5">
    <name type="scientific">Noviluteimonas gilva</name>
    <dbReference type="NCBI Taxonomy" id="2682097"/>
    <lineage>
        <taxon>Bacteria</taxon>
        <taxon>Pseudomonadati</taxon>
        <taxon>Pseudomonadota</taxon>
        <taxon>Gammaproteobacteria</taxon>
        <taxon>Lysobacterales</taxon>
        <taxon>Lysobacteraceae</taxon>
        <taxon>Noviluteimonas</taxon>
    </lineage>
</organism>
<comment type="subunit">
    <text evidence="1">Interacts transiently with the RNA polymerase catalytic core formed by RpoA, RpoB, RpoC and RpoZ (2 alpha, 1 beta, 1 beta' and 1 omega subunit) to form the RNA polymerase holoenzyme that can initiate transcription.</text>
</comment>
<dbReference type="InterPro" id="IPR007627">
    <property type="entry name" value="RNA_pol_sigma70_r2"/>
</dbReference>
<evidence type="ECO:0000313" key="4">
    <source>
        <dbReference type="EMBL" id="MUV14367.1"/>
    </source>
</evidence>
<dbReference type="SUPFAM" id="SSF88946">
    <property type="entry name" value="Sigma2 domain of RNA polymerase sigma factors"/>
    <property type="match status" value="1"/>
</dbReference>
<dbReference type="InterPro" id="IPR036388">
    <property type="entry name" value="WH-like_DNA-bd_sf"/>
</dbReference>
<evidence type="ECO:0000259" key="2">
    <source>
        <dbReference type="Pfam" id="PF04542"/>
    </source>
</evidence>
<dbReference type="Gene3D" id="3.10.450.50">
    <property type="match status" value="1"/>
</dbReference>
<dbReference type="PANTHER" id="PTHR30173">
    <property type="entry name" value="SIGMA 19 FACTOR"/>
    <property type="match status" value="1"/>
</dbReference>
<dbReference type="InterPro" id="IPR052704">
    <property type="entry name" value="ECF_Sigma-70_Domain"/>
</dbReference>
<dbReference type="Gene3D" id="1.10.10.10">
    <property type="entry name" value="Winged helix-like DNA-binding domain superfamily/Winged helix DNA-binding domain"/>
    <property type="match status" value="1"/>
</dbReference>
<feature type="domain" description="RNA polymerase sigma-70 region 2" evidence="2">
    <location>
        <begin position="7"/>
        <end position="70"/>
    </location>
</feature>
<name>A0A7C9MMF7_9GAMM</name>
<dbReference type="EMBL" id="WOXT01000002">
    <property type="protein sequence ID" value="MUV14367.1"/>
    <property type="molecule type" value="Genomic_DNA"/>
</dbReference>
<dbReference type="InterPro" id="IPR014284">
    <property type="entry name" value="RNA_pol_sigma-70_dom"/>
</dbReference>
<dbReference type="PANTHER" id="PTHR30173:SF36">
    <property type="entry name" value="ECF RNA POLYMERASE SIGMA FACTOR SIGJ"/>
    <property type="match status" value="1"/>
</dbReference>
<evidence type="ECO:0000313" key="5">
    <source>
        <dbReference type="Proteomes" id="UP000479692"/>
    </source>
</evidence>
<dbReference type="NCBIfam" id="TIGR02957">
    <property type="entry name" value="SigX4"/>
    <property type="match status" value="1"/>
</dbReference>
<dbReference type="Gene3D" id="1.10.1740.10">
    <property type="match status" value="1"/>
</dbReference>
<dbReference type="RefSeq" id="WP_156641659.1">
    <property type="nucleotide sequence ID" value="NZ_WOXT01000002.1"/>
</dbReference>
<keyword evidence="5" id="KW-1185">Reference proteome</keyword>
<dbReference type="Pfam" id="PF08281">
    <property type="entry name" value="Sigma70_r4_2"/>
    <property type="match status" value="1"/>
</dbReference>
<dbReference type="GO" id="GO:0003677">
    <property type="term" value="F:DNA binding"/>
    <property type="evidence" value="ECO:0007669"/>
    <property type="project" value="InterPro"/>
</dbReference>
<dbReference type="InterPro" id="IPR014303">
    <property type="entry name" value="RNA_pol_sigma-70_ECF"/>
</dbReference>
<dbReference type="InterPro" id="IPR013325">
    <property type="entry name" value="RNA_pol_sigma_r2"/>
</dbReference>
<feature type="domain" description="RNA polymerase sigma factor 70 region 4 type 2" evidence="3">
    <location>
        <begin position="107"/>
        <end position="158"/>
    </location>
</feature>
<dbReference type="NCBIfam" id="TIGR02937">
    <property type="entry name" value="sigma70-ECF"/>
    <property type="match status" value="1"/>
</dbReference>
<dbReference type="SUPFAM" id="SSF54427">
    <property type="entry name" value="NTF2-like"/>
    <property type="match status" value="1"/>
</dbReference>
<evidence type="ECO:0000259" key="3">
    <source>
        <dbReference type="Pfam" id="PF08281"/>
    </source>
</evidence>
<dbReference type="InterPro" id="IPR032710">
    <property type="entry name" value="NTF2-like_dom_sf"/>
</dbReference>
<dbReference type="GO" id="GO:0006352">
    <property type="term" value="P:DNA-templated transcription initiation"/>
    <property type="evidence" value="ECO:0007669"/>
    <property type="project" value="InterPro"/>
</dbReference>
<accession>A0A7C9MMF7</accession>
<dbReference type="NCBIfam" id="NF007214">
    <property type="entry name" value="PRK09636.1"/>
    <property type="match status" value="1"/>
</dbReference>
<sequence>MEDATDLFGSLRPRLIGAAYRMLGSSAEAEDVVQDVWLRWHEADKTAIDNPEAWLIATTTRRAIDRLRSAHAQREQYVGIWLPEPVLTDGPATPEQVNEISNDLSIAFLTVLERLAPDARAAFLLHEVFEADYADIAKTLGKTEAATRQIVHRAKRQLAEDRTRYLVTEQAHQSLMRRFADALARGDFTGLKSMMSESAVLVGDGGGFVNSFPKPMVGGERIAQLLFAPTLRREENHLRIELVEINGTIGVLRYLDGELESAQSFVSDGEHIQRVYVQRNPEKLARIRAHQHLRVA</sequence>
<comment type="caution">
    <text evidence="4">The sequence shown here is derived from an EMBL/GenBank/DDBJ whole genome shotgun (WGS) entry which is preliminary data.</text>
</comment>
<dbReference type="InterPro" id="IPR013324">
    <property type="entry name" value="RNA_pol_sigma_r3/r4-like"/>
</dbReference>
<reference evidence="4 5" key="1">
    <citation type="submission" date="2019-12" db="EMBL/GenBank/DDBJ databases">
        <authorList>
            <person name="Xu J."/>
        </authorList>
    </citation>
    <scope>NUCLEOTIDE SEQUENCE [LARGE SCALE GENOMIC DNA]</scope>
    <source>
        <strain evidence="4 5">HX-5-24</strain>
    </source>
</reference>
<protein>
    <submittedName>
        <fullName evidence="4">RNA polymerase sigma-70 factor</fullName>
    </submittedName>
</protein>
<dbReference type="Proteomes" id="UP000479692">
    <property type="component" value="Unassembled WGS sequence"/>
</dbReference>
<dbReference type="GO" id="GO:0016987">
    <property type="term" value="F:sigma factor activity"/>
    <property type="evidence" value="ECO:0007669"/>
    <property type="project" value="InterPro"/>
</dbReference>
<evidence type="ECO:0000256" key="1">
    <source>
        <dbReference type="ARBA" id="ARBA00011344"/>
    </source>
</evidence>
<gene>
    <name evidence="4" type="ORF">GN331_09130</name>
</gene>